<dbReference type="GO" id="GO:0005737">
    <property type="term" value="C:cytoplasm"/>
    <property type="evidence" value="ECO:0007669"/>
    <property type="project" value="UniProtKB-SubCell"/>
</dbReference>
<proteinExistence type="predicted"/>
<gene>
    <name evidence="7" type="ORF">KIPB_007438</name>
</gene>
<dbReference type="PANTHER" id="PTHR33588:SF1">
    <property type="entry name" value="CILIA- AND FLAGELLA-ASSOCIATED PROTEIN 299"/>
    <property type="match status" value="1"/>
</dbReference>
<evidence type="ECO:0000256" key="5">
    <source>
        <dbReference type="ARBA" id="ARBA00022490"/>
    </source>
</evidence>
<evidence type="ECO:0000256" key="6">
    <source>
        <dbReference type="ARBA" id="ARBA00023242"/>
    </source>
</evidence>
<evidence type="ECO:0000256" key="1">
    <source>
        <dbReference type="ARBA" id="ARBA00003056"/>
    </source>
</evidence>
<comment type="function">
    <text evidence="1">May be involved in spermatogenesis.</text>
</comment>
<dbReference type="InterPro" id="IPR027887">
    <property type="entry name" value="DUF4464"/>
</dbReference>
<keyword evidence="5" id="KW-0963">Cytoplasm</keyword>
<evidence type="ECO:0000256" key="2">
    <source>
        <dbReference type="ARBA" id="ARBA00004123"/>
    </source>
</evidence>
<comment type="caution">
    <text evidence="7">The sequence shown here is derived from an EMBL/GenBank/DDBJ whole genome shotgun (WGS) entry which is preliminary data.</text>
</comment>
<protein>
    <recommendedName>
        <fullName evidence="4">Cilia- and flagella-associated protein 299</fullName>
    </recommendedName>
</protein>
<dbReference type="AlphaFoldDB" id="A0A9K3GK17"/>
<dbReference type="EMBL" id="BDIP01002097">
    <property type="protein sequence ID" value="GIQ85722.1"/>
    <property type="molecule type" value="Genomic_DNA"/>
</dbReference>
<dbReference type="Proteomes" id="UP000265618">
    <property type="component" value="Unassembled WGS sequence"/>
</dbReference>
<comment type="subcellular location">
    <subcellularLocation>
        <location evidence="3">Cytoplasm</location>
    </subcellularLocation>
    <subcellularLocation>
        <location evidence="2">Nucleus</location>
    </subcellularLocation>
</comment>
<accession>A0A9K3GK17</accession>
<reference evidence="7 8" key="1">
    <citation type="journal article" date="2018" name="PLoS ONE">
        <title>The draft genome of Kipferlia bialata reveals reductive genome evolution in fornicate parasites.</title>
        <authorList>
            <person name="Tanifuji G."/>
            <person name="Takabayashi S."/>
            <person name="Kume K."/>
            <person name="Takagi M."/>
            <person name="Nakayama T."/>
            <person name="Kamikawa R."/>
            <person name="Inagaki Y."/>
            <person name="Hashimoto T."/>
        </authorList>
    </citation>
    <scope>NUCLEOTIDE SEQUENCE [LARGE SCALE GENOMIC DNA]</scope>
    <source>
        <strain evidence="7">NY0173</strain>
    </source>
</reference>
<evidence type="ECO:0000313" key="7">
    <source>
        <dbReference type="EMBL" id="GIQ85722.1"/>
    </source>
</evidence>
<dbReference type="GO" id="GO:0005634">
    <property type="term" value="C:nucleus"/>
    <property type="evidence" value="ECO:0007669"/>
    <property type="project" value="UniProtKB-SubCell"/>
</dbReference>
<keyword evidence="6" id="KW-0539">Nucleus</keyword>
<name>A0A9K3GK17_9EUKA</name>
<dbReference type="Pfam" id="PF14713">
    <property type="entry name" value="DUF4464"/>
    <property type="match status" value="1"/>
</dbReference>
<dbReference type="OrthoDB" id="2136125at2759"/>
<organism evidence="7 8">
    <name type="scientific">Kipferlia bialata</name>
    <dbReference type="NCBI Taxonomy" id="797122"/>
    <lineage>
        <taxon>Eukaryota</taxon>
        <taxon>Metamonada</taxon>
        <taxon>Carpediemonas-like organisms</taxon>
        <taxon>Kipferlia</taxon>
    </lineage>
</organism>
<keyword evidence="8" id="KW-1185">Reference proteome</keyword>
<dbReference type="PANTHER" id="PTHR33588">
    <property type="entry name" value="CILIA- AND FLAGELLA-ASSOCIATED PROTEIN 299"/>
    <property type="match status" value="1"/>
</dbReference>
<evidence type="ECO:0000256" key="3">
    <source>
        <dbReference type="ARBA" id="ARBA00004496"/>
    </source>
</evidence>
<sequence>MAENDVASQYDTYSDYLDSFIASDDLFYLEDQEVARRLVELGIRTNGDILTAEEFEQRRKVAEVSRLQGMTKTKVTLASAGKDLSDFPLLYALAQREELVRSGKLAVIIFIRDKNHAGQEISGYVDFGHRLRLNQQECEAFFLRTKKLLPRSSDLSFYNWETQYVSSMASANFEVIADHEEGFLFKCKRDRKVINVNPRVNPGDKTRRHVIETDEYIQVVLYDHILRRKV</sequence>
<evidence type="ECO:0000256" key="4">
    <source>
        <dbReference type="ARBA" id="ARBA00021436"/>
    </source>
</evidence>
<evidence type="ECO:0000313" key="8">
    <source>
        <dbReference type="Proteomes" id="UP000265618"/>
    </source>
</evidence>